<evidence type="ECO:0000256" key="1">
    <source>
        <dbReference type="SAM" id="MobiDB-lite"/>
    </source>
</evidence>
<accession>A0A4Z2HQ18</accession>
<evidence type="ECO:0000313" key="2">
    <source>
        <dbReference type="EMBL" id="TNN67908.1"/>
    </source>
</evidence>
<comment type="caution">
    <text evidence="2">The sequence shown here is derived from an EMBL/GenBank/DDBJ whole genome shotgun (WGS) entry which is preliminary data.</text>
</comment>
<organism evidence="2 3">
    <name type="scientific">Liparis tanakae</name>
    <name type="common">Tanaka's snailfish</name>
    <dbReference type="NCBI Taxonomy" id="230148"/>
    <lineage>
        <taxon>Eukaryota</taxon>
        <taxon>Metazoa</taxon>
        <taxon>Chordata</taxon>
        <taxon>Craniata</taxon>
        <taxon>Vertebrata</taxon>
        <taxon>Euteleostomi</taxon>
        <taxon>Actinopterygii</taxon>
        <taxon>Neopterygii</taxon>
        <taxon>Teleostei</taxon>
        <taxon>Neoteleostei</taxon>
        <taxon>Acanthomorphata</taxon>
        <taxon>Eupercaria</taxon>
        <taxon>Perciformes</taxon>
        <taxon>Cottioidei</taxon>
        <taxon>Cottales</taxon>
        <taxon>Liparidae</taxon>
        <taxon>Liparis</taxon>
    </lineage>
</organism>
<sequence length="60" mass="6293">MLQSKDSVRDPVKGRPPPDTPSPQKLSSSCSPCLFQVGAPSSCCHTPADQDFLHVAAAAQ</sequence>
<feature type="compositionally biased region" description="Basic and acidic residues" evidence="1">
    <location>
        <begin position="1"/>
        <end position="13"/>
    </location>
</feature>
<name>A0A4Z2HQ18_9TELE</name>
<gene>
    <name evidence="2" type="ORF">EYF80_021877</name>
</gene>
<dbReference type="EMBL" id="SRLO01000197">
    <property type="protein sequence ID" value="TNN67908.1"/>
    <property type="molecule type" value="Genomic_DNA"/>
</dbReference>
<evidence type="ECO:0000313" key="3">
    <source>
        <dbReference type="Proteomes" id="UP000314294"/>
    </source>
</evidence>
<keyword evidence="3" id="KW-1185">Reference proteome</keyword>
<proteinExistence type="predicted"/>
<reference evidence="2 3" key="1">
    <citation type="submission" date="2019-03" db="EMBL/GenBank/DDBJ databases">
        <title>First draft genome of Liparis tanakae, snailfish: a comprehensive survey of snailfish specific genes.</title>
        <authorList>
            <person name="Kim W."/>
            <person name="Song I."/>
            <person name="Jeong J.-H."/>
            <person name="Kim D."/>
            <person name="Kim S."/>
            <person name="Ryu S."/>
            <person name="Song J.Y."/>
            <person name="Lee S.K."/>
        </authorList>
    </citation>
    <scope>NUCLEOTIDE SEQUENCE [LARGE SCALE GENOMIC DNA]</scope>
    <source>
        <tissue evidence="2">Muscle</tissue>
    </source>
</reference>
<feature type="region of interest" description="Disordered" evidence="1">
    <location>
        <begin position="1"/>
        <end position="29"/>
    </location>
</feature>
<dbReference type="Proteomes" id="UP000314294">
    <property type="component" value="Unassembled WGS sequence"/>
</dbReference>
<protein>
    <submittedName>
        <fullName evidence="2">Uncharacterized protein</fullName>
    </submittedName>
</protein>
<dbReference type="AlphaFoldDB" id="A0A4Z2HQ18"/>